<dbReference type="CDD" id="cd03255">
    <property type="entry name" value="ABC_MJ0796_LolCDE_FtsE"/>
    <property type="match status" value="1"/>
</dbReference>
<reference evidence="7" key="1">
    <citation type="journal article" date="2019" name="Int. J. Syst. Evol. Microbiol.">
        <title>The Global Catalogue of Microorganisms (GCM) 10K type strain sequencing project: providing services to taxonomists for standard genome sequencing and annotation.</title>
        <authorList>
            <consortium name="The Broad Institute Genomics Platform"/>
            <consortium name="The Broad Institute Genome Sequencing Center for Infectious Disease"/>
            <person name="Wu L."/>
            <person name="Ma J."/>
        </authorList>
    </citation>
    <scope>NUCLEOTIDE SEQUENCE [LARGE SCALE GENOMIC DNA]</scope>
    <source>
        <strain evidence="7">CGMCC 4.7131</strain>
    </source>
</reference>
<dbReference type="PROSITE" id="PS50893">
    <property type="entry name" value="ABC_TRANSPORTER_2"/>
    <property type="match status" value="1"/>
</dbReference>
<dbReference type="Pfam" id="PF00005">
    <property type="entry name" value="ABC_tran"/>
    <property type="match status" value="1"/>
</dbReference>
<feature type="region of interest" description="Disordered" evidence="4">
    <location>
        <begin position="1"/>
        <end position="22"/>
    </location>
</feature>
<dbReference type="InterPro" id="IPR015854">
    <property type="entry name" value="ABC_transpr_LolD-like"/>
</dbReference>
<protein>
    <submittedName>
        <fullName evidence="6">ABC transporter ATP-binding protein</fullName>
    </submittedName>
</protein>
<evidence type="ECO:0000256" key="2">
    <source>
        <dbReference type="ARBA" id="ARBA00022741"/>
    </source>
</evidence>
<gene>
    <name evidence="6" type="ORF">ACFPWV_10335</name>
</gene>
<dbReference type="PANTHER" id="PTHR24220">
    <property type="entry name" value="IMPORT ATP-BINDING PROTEIN"/>
    <property type="match status" value="1"/>
</dbReference>
<dbReference type="RefSeq" id="WP_382052562.1">
    <property type="nucleotide sequence ID" value="NZ_BAAATG010000014.1"/>
</dbReference>
<proteinExistence type="predicted"/>
<dbReference type="SUPFAM" id="SSF52540">
    <property type="entry name" value="P-loop containing nucleoside triphosphate hydrolases"/>
    <property type="match status" value="1"/>
</dbReference>
<dbReference type="SMART" id="SM00382">
    <property type="entry name" value="AAA"/>
    <property type="match status" value="1"/>
</dbReference>
<dbReference type="Proteomes" id="UP001596035">
    <property type="component" value="Unassembled WGS sequence"/>
</dbReference>
<dbReference type="GO" id="GO:0005524">
    <property type="term" value="F:ATP binding"/>
    <property type="evidence" value="ECO:0007669"/>
    <property type="project" value="UniProtKB-KW"/>
</dbReference>
<dbReference type="PROSITE" id="PS00211">
    <property type="entry name" value="ABC_TRANSPORTER_1"/>
    <property type="match status" value="1"/>
</dbReference>
<organism evidence="6 7">
    <name type="scientific">Streptomyces atrovirens</name>
    <dbReference type="NCBI Taxonomy" id="285556"/>
    <lineage>
        <taxon>Bacteria</taxon>
        <taxon>Bacillati</taxon>
        <taxon>Actinomycetota</taxon>
        <taxon>Actinomycetes</taxon>
        <taxon>Kitasatosporales</taxon>
        <taxon>Streptomycetaceae</taxon>
        <taxon>Streptomyces</taxon>
    </lineage>
</organism>
<keyword evidence="2" id="KW-0547">Nucleotide-binding</keyword>
<dbReference type="InterPro" id="IPR017871">
    <property type="entry name" value="ABC_transporter-like_CS"/>
</dbReference>
<keyword evidence="1" id="KW-0813">Transport</keyword>
<dbReference type="PANTHER" id="PTHR24220:SF86">
    <property type="entry name" value="ABC TRANSPORTER ABCH.1"/>
    <property type="match status" value="1"/>
</dbReference>
<evidence type="ECO:0000256" key="4">
    <source>
        <dbReference type="SAM" id="MobiDB-lite"/>
    </source>
</evidence>
<accession>A0ABW0DQI1</accession>
<sequence>MTPNTAPSRAADGPAEAGGSRPATVVEFDGVGLTYPGPPPVAALRPCSLAVREGEYVAVVGPSGSGKSTFLNIVGLLDRPTEGTYVLDGADTTALPEAELTALRGSLIGFVFQAFHLIPHRTALENVALAMLYSAVPARERVQRARTALEQVGLAHRADSLPNRMSGGERQRAAIARAIVGRPRLLLCDELTGNLDSATAASVLDLLDDLHASGMTLVVITHDPVVAARAARTITIRDGVLSETVTAGTPTEARRLPEVLG</sequence>
<dbReference type="Gene3D" id="3.40.50.300">
    <property type="entry name" value="P-loop containing nucleotide triphosphate hydrolases"/>
    <property type="match status" value="1"/>
</dbReference>
<comment type="caution">
    <text evidence="6">The sequence shown here is derived from an EMBL/GenBank/DDBJ whole genome shotgun (WGS) entry which is preliminary data.</text>
</comment>
<feature type="domain" description="ABC transporter" evidence="5">
    <location>
        <begin position="26"/>
        <end position="259"/>
    </location>
</feature>
<dbReference type="EMBL" id="JBHSKN010000009">
    <property type="protein sequence ID" value="MFC5240297.1"/>
    <property type="molecule type" value="Genomic_DNA"/>
</dbReference>
<evidence type="ECO:0000256" key="1">
    <source>
        <dbReference type="ARBA" id="ARBA00022448"/>
    </source>
</evidence>
<evidence type="ECO:0000259" key="5">
    <source>
        <dbReference type="PROSITE" id="PS50893"/>
    </source>
</evidence>
<evidence type="ECO:0000256" key="3">
    <source>
        <dbReference type="ARBA" id="ARBA00022840"/>
    </source>
</evidence>
<dbReference type="InterPro" id="IPR003593">
    <property type="entry name" value="AAA+_ATPase"/>
</dbReference>
<dbReference type="InterPro" id="IPR027417">
    <property type="entry name" value="P-loop_NTPase"/>
</dbReference>
<name>A0ABW0DQI1_9ACTN</name>
<evidence type="ECO:0000313" key="7">
    <source>
        <dbReference type="Proteomes" id="UP001596035"/>
    </source>
</evidence>
<keyword evidence="3 6" id="KW-0067">ATP-binding</keyword>
<dbReference type="InterPro" id="IPR003439">
    <property type="entry name" value="ABC_transporter-like_ATP-bd"/>
</dbReference>
<evidence type="ECO:0000313" key="6">
    <source>
        <dbReference type="EMBL" id="MFC5240297.1"/>
    </source>
</evidence>
<dbReference type="InterPro" id="IPR017911">
    <property type="entry name" value="MacB-like_ATP-bd"/>
</dbReference>
<keyword evidence="7" id="KW-1185">Reference proteome</keyword>